<comment type="caution">
    <text evidence="2">The sequence shown here is derived from an EMBL/GenBank/DDBJ whole genome shotgun (WGS) entry which is preliminary data.</text>
</comment>
<dbReference type="AlphaFoldDB" id="A0AAE0T4Y9"/>
<sequence>MLRNEQRTAMPKKPQPPDDLTKNQTKEPSKLKHQQQEKMDPQAPPRRKQPREDPITVQQHENQNLSTALTLATLGTREKVQEVEQERKTRKARRRKKENDQKYHLKGEDCLEWKKTLVLLGFLFTYNSKPFDGRLSCKL</sequence>
<feature type="compositionally biased region" description="Basic and acidic residues" evidence="1">
    <location>
        <begin position="15"/>
        <end position="40"/>
    </location>
</feature>
<dbReference type="Proteomes" id="UP001195483">
    <property type="component" value="Unassembled WGS sequence"/>
</dbReference>
<gene>
    <name evidence="2" type="ORF">CHS0354_042857</name>
</gene>
<reference evidence="2" key="1">
    <citation type="journal article" date="2021" name="Genome Biol. Evol.">
        <title>A High-Quality Reference Genome for a Parasitic Bivalve with Doubly Uniparental Inheritance (Bivalvia: Unionida).</title>
        <authorList>
            <person name="Smith C.H."/>
        </authorList>
    </citation>
    <scope>NUCLEOTIDE SEQUENCE</scope>
    <source>
        <strain evidence="2">CHS0354</strain>
    </source>
</reference>
<accession>A0AAE0T4Y9</accession>
<protein>
    <submittedName>
        <fullName evidence="2">Uncharacterized protein</fullName>
    </submittedName>
</protein>
<feature type="compositionally biased region" description="Basic and acidic residues" evidence="1">
    <location>
        <begin position="76"/>
        <end position="87"/>
    </location>
</feature>
<name>A0AAE0T4Y9_9BIVA</name>
<evidence type="ECO:0000256" key="1">
    <source>
        <dbReference type="SAM" id="MobiDB-lite"/>
    </source>
</evidence>
<proteinExistence type="predicted"/>
<reference evidence="2" key="2">
    <citation type="journal article" date="2021" name="Genome Biol. Evol.">
        <title>Developing a high-quality reference genome for a parasitic bivalve with doubly uniparental inheritance (Bivalvia: Unionida).</title>
        <authorList>
            <person name="Smith C.H."/>
        </authorList>
    </citation>
    <scope>NUCLEOTIDE SEQUENCE</scope>
    <source>
        <strain evidence="2">CHS0354</strain>
        <tissue evidence="2">Mantle</tissue>
    </source>
</reference>
<evidence type="ECO:0000313" key="2">
    <source>
        <dbReference type="EMBL" id="KAK3603849.1"/>
    </source>
</evidence>
<dbReference type="EMBL" id="JAEAOA010002358">
    <property type="protein sequence ID" value="KAK3603849.1"/>
    <property type="molecule type" value="Genomic_DNA"/>
</dbReference>
<reference evidence="2" key="3">
    <citation type="submission" date="2023-05" db="EMBL/GenBank/DDBJ databases">
        <authorList>
            <person name="Smith C.H."/>
        </authorList>
    </citation>
    <scope>NUCLEOTIDE SEQUENCE</scope>
    <source>
        <strain evidence="2">CHS0354</strain>
        <tissue evidence="2">Mantle</tissue>
    </source>
</reference>
<evidence type="ECO:0000313" key="3">
    <source>
        <dbReference type="Proteomes" id="UP001195483"/>
    </source>
</evidence>
<feature type="region of interest" description="Disordered" evidence="1">
    <location>
        <begin position="1"/>
        <end position="102"/>
    </location>
</feature>
<keyword evidence="3" id="KW-1185">Reference proteome</keyword>
<feature type="compositionally biased region" description="Low complexity" evidence="1">
    <location>
        <begin position="65"/>
        <end position="75"/>
    </location>
</feature>
<organism evidence="2 3">
    <name type="scientific">Potamilus streckersoni</name>
    <dbReference type="NCBI Taxonomy" id="2493646"/>
    <lineage>
        <taxon>Eukaryota</taxon>
        <taxon>Metazoa</taxon>
        <taxon>Spiralia</taxon>
        <taxon>Lophotrochozoa</taxon>
        <taxon>Mollusca</taxon>
        <taxon>Bivalvia</taxon>
        <taxon>Autobranchia</taxon>
        <taxon>Heteroconchia</taxon>
        <taxon>Palaeoheterodonta</taxon>
        <taxon>Unionida</taxon>
        <taxon>Unionoidea</taxon>
        <taxon>Unionidae</taxon>
        <taxon>Ambleminae</taxon>
        <taxon>Lampsilini</taxon>
        <taxon>Potamilus</taxon>
    </lineage>
</organism>